<evidence type="ECO:0000313" key="5">
    <source>
        <dbReference type="EMBL" id="NSI66431.1"/>
    </source>
</evidence>
<evidence type="ECO:0000256" key="1">
    <source>
        <dbReference type="SAM" id="Phobius"/>
    </source>
</evidence>
<dbReference type="EMBL" id="JAAIRY010000038">
    <property type="protein sequence ID" value="NSI66431.1"/>
    <property type="molecule type" value="Genomic_DNA"/>
</dbReference>
<dbReference type="AlphaFoldDB" id="A0A2N5NUB7"/>
<dbReference type="Proteomes" id="UP001296643">
    <property type="component" value="Unassembled WGS sequence"/>
</dbReference>
<dbReference type="Proteomes" id="UP001297422">
    <property type="component" value="Unassembled WGS sequence"/>
</dbReference>
<dbReference type="EMBL" id="QRQE01000035">
    <property type="protein sequence ID" value="RHM72784.1"/>
    <property type="molecule type" value="Genomic_DNA"/>
</dbReference>
<evidence type="ECO:0000313" key="4">
    <source>
        <dbReference type="EMBL" id="NSI60198.1"/>
    </source>
</evidence>
<organism evidence="6 7">
    <name type="scientific">Mediterraneibacter gnavus</name>
    <name type="common">Ruminococcus gnavus</name>
    <dbReference type="NCBI Taxonomy" id="33038"/>
    <lineage>
        <taxon>Bacteria</taxon>
        <taxon>Bacillati</taxon>
        <taxon>Bacillota</taxon>
        <taxon>Clostridia</taxon>
        <taxon>Lachnospirales</taxon>
        <taxon>Lachnospiraceae</taxon>
        <taxon>Mediterraneibacter</taxon>
    </lineage>
</organism>
<dbReference type="RefSeq" id="WP_009245684.1">
    <property type="nucleotide sequence ID" value="NZ_JAAIRA010000042.1"/>
</dbReference>
<accession>A0A2N5NUB7</accession>
<evidence type="ECO:0000313" key="3">
    <source>
        <dbReference type="EMBL" id="NSI19649.1"/>
    </source>
</evidence>
<dbReference type="Proteomes" id="UP001296580">
    <property type="component" value="Unassembled WGS sequence"/>
</dbReference>
<evidence type="ECO:0000313" key="7">
    <source>
        <dbReference type="Proteomes" id="UP000285610"/>
    </source>
</evidence>
<comment type="caution">
    <text evidence="6">The sequence shown here is derived from an EMBL/GenBank/DDBJ whole genome shotgun (WGS) entry which is preliminary data.</text>
</comment>
<reference evidence="3" key="2">
    <citation type="journal article" date="2020" name="Cell Host Microbe">
        <title>Functional and Genomic Variation between Human-Derived Isolates of Lachnospiraceae Reveals Inter- and Intra-Species Diversity.</title>
        <authorList>
            <person name="Sorbara M.T."/>
            <person name="Littmann E.R."/>
            <person name="Fontana E."/>
            <person name="Moody T.U."/>
            <person name="Kohout C.E."/>
            <person name="Gjonbalaj M."/>
            <person name="Eaton V."/>
            <person name="Seok R."/>
            <person name="Leiner I.M."/>
            <person name="Pamer E.G."/>
        </authorList>
    </citation>
    <scope>NUCLEOTIDE SEQUENCE</scope>
    <source>
        <strain evidence="5">MSK.11.9</strain>
        <strain evidence="4">MSK.15.32</strain>
        <strain evidence="3">MSK.22.53</strain>
    </source>
</reference>
<name>A0A2N5NUB7_MEDGN</name>
<protein>
    <submittedName>
        <fullName evidence="6">Uncharacterized protein</fullName>
    </submittedName>
</protein>
<proteinExistence type="predicted"/>
<dbReference type="EMBL" id="JAAIRV010000092">
    <property type="protein sequence ID" value="NSI60198.1"/>
    <property type="molecule type" value="Genomic_DNA"/>
</dbReference>
<dbReference type="EMBL" id="JAJBNC010000037">
    <property type="protein sequence ID" value="MCB5495336.1"/>
    <property type="molecule type" value="Genomic_DNA"/>
</dbReference>
<keyword evidence="1" id="KW-1133">Transmembrane helix</keyword>
<evidence type="ECO:0000313" key="6">
    <source>
        <dbReference type="EMBL" id="RHM72784.1"/>
    </source>
</evidence>
<dbReference type="Proteomes" id="UP000285610">
    <property type="component" value="Unassembled WGS sequence"/>
</dbReference>
<reference evidence="3" key="3">
    <citation type="submission" date="2020-02" db="EMBL/GenBank/DDBJ databases">
        <authorList>
            <person name="Littmann E."/>
            <person name="Sorbara M."/>
        </authorList>
    </citation>
    <scope>NUCLEOTIDE SEQUENCE</scope>
    <source>
        <strain evidence="5">MSK.11.9</strain>
        <strain evidence="4">MSK.15.32</strain>
        <strain evidence="3">MSK.22.53</strain>
    </source>
</reference>
<gene>
    <name evidence="6" type="ORF">DWZ50_13310</name>
    <name evidence="3" type="ORF">G4958_09850</name>
    <name evidence="5" type="ORF">G4981_14380</name>
    <name evidence="4" type="ORF">G4993_17775</name>
    <name evidence="2" type="ORF">LIQ10_16605</name>
</gene>
<dbReference type="STRING" id="33038.GCA_900067245_01801"/>
<keyword evidence="1" id="KW-0472">Membrane</keyword>
<dbReference type="Proteomes" id="UP001296581">
    <property type="component" value="Unassembled WGS sequence"/>
</dbReference>
<reference evidence="6 7" key="1">
    <citation type="submission" date="2018-08" db="EMBL/GenBank/DDBJ databases">
        <title>A genome reference for cultivated species of the human gut microbiota.</title>
        <authorList>
            <person name="Zou Y."/>
            <person name="Xue W."/>
            <person name="Luo G."/>
        </authorList>
    </citation>
    <scope>NUCLEOTIDE SEQUENCE [LARGE SCALE GENOMIC DNA]</scope>
    <source>
        <strain evidence="6 7">AF33-12</strain>
    </source>
</reference>
<reference evidence="2" key="4">
    <citation type="submission" date="2021-10" db="EMBL/GenBank/DDBJ databases">
        <title>Collection of gut derived symbiotic bacterial strains cultured from healthy donors.</title>
        <authorList>
            <person name="Lin H."/>
            <person name="Littmann E."/>
            <person name="Claire K."/>
            <person name="Pamer E."/>
        </authorList>
    </citation>
    <scope>NUCLEOTIDE SEQUENCE</scope>
    <source>
        <strain evidence="2">MSK.23.4</strain>
    </source>
</reference>
<evidence type="ECO:0000313" key="2">
    <source>
        <dbReference type="EMBL" id="MCB5495336.1"/>
    </source>
</evidence>
<keyword evidence="1" id="KW-0812">Transmembrane</keyword>
<dbReference type="EMBL" id="JAAIRM010000015">
    <property type="protein sequence ID" value="NSI19649.1"/>
    <property type="molecule type" value="Genomic_DNA"/>
</dbReference>
<sequence length="63" mass="7362">MFYDIMQITIISIAALIAIIYLSICQKQHAELYNKVFEAGFTHDISAESVEKYRRNYVLTEIM</sequence>
<feature type="transmembrane region" description="Helical" evidence="1">
    <location>
        <begin position="6"/>
        <end position="25"/>
    </location>
</feature>